<keyword evidence="7" id="KW-1185">Reference proteome</keyword>
<dbReference type="Gene3D" id="3.40.1350.10">
    <property type="match status" value="1"/>
</dbReference>
<evidence type="ECO:0000313" key="6">
    <source>
        <dbReference type="EMBL" id="SNC62359.1"/>
    </source>
</evidence>
<gene>
    <name evidence="6" type="ORF">SAMN06265337_0654</name>
</gene>
<proteinExistence type="predicted"/>
<evidence type="ECO:0000256" key="4">
    <source>
        <dbReference type="SAM" id="MobiDB-lite"/>
    </source>
</evidence>
<dbReference type="AlphaFoldDB" id="A0A212T8L3"/>
<dbReference type="Proteomes" id="UP000198131">
    <property type="component" value="Unassembled WGS sequence"/>
</dbReference>
<comment type="cofactor">
    <cofactor evidence="1">
        <name>Mg(2+)</name>
        <dbReference type="ChEBI" id="CHEBI:18420"/>
    </cofactor>
</comment>
<keyword evidence="3" id="KW-0378">Hydrolase</keyword>
<dbReference type="EMBL" id="FYEW01000001">
    <property type="protein sequence ID" value="SNC62359.1"/>
    <property type="molecule type" value="Genomic_DNA"/>
</dbReference>
<feature type="region of interest" description="Disordered" evidence="4">
    <location>
        <begin position="1"/>
        <end position="32"/>
    </location>
</feature>
<reference evidence="7" key="1">
    <citation type="submission" date="2017-06" db="EMBL/GenBank/DDBJ databases">
        <authorList>
            <person name="Varghese N."/>
            <person name="Submissions S."/>
        </authorList>
    </citation>
    <scope>NUCLEOTIDE SEQUENCE [LARGE SCALE GENOMIC DNA]</scope>
    <source>
        <strain evidence="7">DSM 11116</strain>
    </source>
</reference>
<feature type="domain" description="VRR-NUC" evidence="5">
    <location>
        <begin position="69"/>
        <end position="117"/>
    </location>
</feature>
<evidence type="ECO:0000259" key="5">
    <source>
        <dbReference type="Pfam" id="PF08774"/>
    </source>
</evidence>
<evidence type="ECO:0000313" key="7">
    <source>
        <dbReference type="Proteomes" id="UP000198131"/>
    </source>
</evidence>
<protein>
    <submittedName>
        <fullName evidence="6">VRR-NUC domain-containing protein</fullName>
    </submittedName>
</protein>
<dbReference type="GO" id="GO:0003676">
    <property type="term" value="F:nucleic acid binding"/>
    <property type="evidence" value="ECO:0007669"/>
    <property type="project" value="InterPro"/>
</dbReference>
<evidence type="ECO:0000256" key="2">
    <source>
        <dbReference type="ARBA" id="ARBA00022722"/>
    </source>
</evidence>
<dbReference type="GO" id="GO:0004518">
    <property type="term" value="F:nuclease activity"/>
    <property type="evidence" value="ECO:0007669"/>
    <property type="project" value="UniProtKB-KW"/>
</dbReference>
<dbReference type="Pfam" id="PF08774">
    <property type="entry name" value="VRR_NUC"/>
    <property type="match status" value="1"/>
</dbReference>
<evidence type="ECO:0000256" key="1">
    <source>
        <dbReference type="ARBA" id="ARBA00001946"/>
    </source>
</evidence>
<accession>A0A212T8L3</accession>
<dbReference type="InterPro" id="IPR011856">
    <property type="entry name" value="tRNA_endonuc-like_dom_sf"/>
</dbReference>
<dbReference type="GO" id="GO:0016788">
    <property type="term" value="F:hydrolase activity, acting on ester bonds"/>
    <property type="evidence" value="ECO:0007669"/>
    <property type="project" value="InterPro"/>
</dbReference>
<name>A0A212T8L3_9BACT</name>
<sequence length="145" mass="16278">MARIIGSTKPTSRAPPDPDAPKPKRTRNTQATNDLTTAIRDLLTYEGCYIWRHNNAALYDPQIGAFRKGSSKVGLSDTLGFYRPTGHFVAVEVKYGTDTLKPKQREFLEQVRAAGGFACEGRSLEQVRREFNEWKQSITKSTTVK</sequence>
<evidence type="ECO:0000256" key="3">
    <source>
        <dbReference type="ARBA" id="ARBA00022801"/>
    </source>
</evidence>
<keyword evidence="2" id="KW-0540">Nuclease</keyword>
<organism evidence="6 7">
    <name type="scientific">Hymenobacter gelipurpurascens</name>
    <dbReference type="NCBI Taxonomy" id="89968"/>
    <lineage>
        <taxon>Bacteria</taxon>
        <taxon>Pseudomonadati</taxon>
        <taxon>Bacteroidota</taxon>
        <taxon>Cytophagia</taxon>
        <taxon>Cytophagales</taxon>
        <taxon>Hymenobacteraceae</taxon>
        <taxon>Hymenobacter</taxon>
    </lineage>
</organism>
<dbReference type="InterPro" id="IPR014883">
    <property type="entry name" value="VRR_NUC"/>
</dbReference>